<reference evidence="1 2" key="1">
    <citation type="submission" date="2018-03" db="EMBL/GenBank/DDBJ databases">
        <title>Genomic Encyclopedia of Archaeal and Bacterial Type Strains, Phase II (KMG-II): from individual species to whole genera.</title>
        <authorList>
            <person name="Goeker M."/>
        </authorList>
    </citation>
    <scope>NUCLEOTIDE SEQUENCE [LARGE SCALE GENOMIC DNA]</scope>
    <source>
        <strain evidence="1 2">DSM 27267</strain>
    </source>
</reference>
<dbReference type="Pfam" id="PF14125">
    <property type="entry name" value="DUF4292"/>
    <property type="match status" value="1"/>
</dbReference>
<protein>
    <submittedName>
        <fullName evidence="1">Uncharacterized protein DUF4292</fullName>
    </submittedName>
</protein>
<comment type="caution">
    <text evidence="1">The sequence shown here is derived from an EMBL/GenBank/DDBJ whole genome shotgun (WGS) entry which is preliminary data.</text>
</comment>
<sequence length="295" mass="35229">MTVLKITRRVVFRFVWVGIIATLLFSCKSTEKVTTAKKIRHMSCGRILKNVSENEPSYETMAVKRVAVSVEAQGKSHSFRASYRIKRDSVIQINAQKATIPVGKLEITPDTFRAVYYIDKEYYEGALNYLSKRLGMDIGFDMFEAIFTNQLFSFRNDPKDRDFRDFHCIIDDGMYRISSMKDRKLRKVIRKEEKLERYRNRYDEEHLIRQDIYVDPNRFVIRKLVFNDIDYNRTMSLDFSHFEMIDGRWFPEEIQLNYQGEENYQVKVKLNRISFDQPESFNFKIPSKYKQILLK</sequence>
<dbReference type="Gene3D" id="2.50.20.10">
    <property type="entry name" value="Lipoprotein localisation LolA/LolB/LppX"/>
    <property type="match status" value="1"/>
</dbReference>
<evidence type="ECO:0000313" key="2">
    <source>
        <dbReference type="Proteomes" id="UP000240621"/>
    </source>
</evidence>
<proteinExistence type="predicted"/>
<accession>A0A2P8CHH6</accession>
<dbReference type="Proteomes" id="UP000240621">
    <property type="component" value="Unassembled WGS sequence"/>
</dbReference>
<dbReference type="EMBL" id="PYGC01000002">
    <property type="protein sequence ID" value="PSK84386.1"/>
    <property type="molecule type" value="Genomic_DNA"/>
</dbReference>
<dbReference type="PROSITE" id="PS51257">
    <property type="entry name" value="PROKAR_LIPOPROTEIN"/>
    <property type="match status" value="1"/>
</dbReference>
<evidence type="ECO:0000313" key="1">
    <source>
        <dbReference type="EMBL" id="PSK84386.1"/>
    </source>
</evidence>
<gene>
    <name evidence="1" type="ORF">CLV93_102172</name>
</gene>
<organism evidence="1 2">
    <name type="scientific">Prolixibacter denitrificans</name>
    <dbReference type="NCBI Taxonomy" id="1541063"/>
    <lineage>
        <taxon>Bacteria</taxon>
        <taxon>Pseudomonadati</taxon>
        <taxon>Bacteroidota</taxon>
        <taxon>Bacteroidia</taxon>
        <taxon>Marinilabiliales</taxon>
        <taxon>Prolixibacteraceae</taxon>
        <taxon>Prolixibacter</taxon>
    </lineage>
</organism>
<name>A0A2P8CHH6_9BACT</name>
<dbReference type="InterPro" id="IPR025634">
    <property type="entry name" value="DUF4292"/>
</dbReference>
<dbReference type="AlphaFoldDB" id="A0A2P8CHH6"/>